<gene>
    <name evidence="2" type="ORF">Pr1d_26070</name>
</gene>
<name>A0A5B9QMG1_9BACT</name>
<dbReference type="Proteomes" id="UP000323917">
    <property type="component" value="Chromosome"/>
</dbReference>
<feature type="chain" id="PRO_5022930582" description="PEP-CTERM protein-sorting domain-containing protein" evidence="1">
    <location>
        <begin position="28"/>
        <end position="250"/>
    </location>
</feature>
<sequence length="250" mass="25441" precursor="true">MKTTSRSFFSSLLALALLFATAVVSDAAPINYGDFSGTSVMYLDVTETANSPGDDEPLYGPPTISGNKLDFDPSGFAATAVPGTPDVTDGQLNFTLMAAPGATLKTINISEGGDFTLFGSGTTSTQVGYGIALGSVVVTEINGSAIAPVALNGASAFGSKNLVADGPVIGASWGLTLSYDVDAALTAANLPLGATKLEIAINDTLLAISEPSSVAFIAKKDFMIDTTIPEPTSMALALLSMVALASSRRR</sequence>
<evidence type="ECO:0000313" key="2">
    <source>
        <dbReference type="EMBL" id="QEG35311.1"/>
    </source>
</evidence>
<dbReference type="RefSeq" id="WP_148073837.1">
    <property type="nucleotide sequence ID" value="NZ_CP042913.1"/>
</dbReference>
<proteinExistence type="predicted"/>
<organism evidence="2 3">
    <name type="scientific">Bythopirellula goksoeyrii</name>
    <dbReference type="NCBI Taxonomy" id="1400387"/>
    <lineage>
        <taxon>Bacteria</taxon>
        <taxon>Pseudomonadati</taxon>
        <taxon>Planctomycetota</taxon>
        <taxon>Planctomycetia</taxon>
        <taxon>Pirellulales</taxon>
        <taxon>Lacipirellulaceae</taxon>
        <taxon>Bythopirellula</taxon>
    </lineage>
</organism>
<protein>
    <recommendedName>
        <fullName evidence="4">PEP-CTERM protein-sorting domain-containing protein</fullName>
    </recommendedName>
</protein>
<dbReference type="OrthoDB" id="272887at2"/>
<evidence type="ECO:0000313" key="3">
    <source>
        <dbReference type="Proteomes" id="UP000323917"/>
    </source>
</evidence>
<reference evidence="2 3" key="1">
    <citation type="submission" date="2019-08" db="EMBL/GenBank/DDBJ databases">
        <title>Deep-cultivation of Planctomycetes and their phenomic and genomic characterization uncovers novel biology.</title>
        <authorList>
            <person name="Wiegand S."/>
            <person name="Jogler M."/>
            <person name="Boedeker C."/>
            <person name="Pinto D."/>
            <person name="Vollmers J."/>
            <person name="Rivas-Marin E."/>
            <person name="Kohn T."/>
            <person name="Peeters S.H."/>
            <person name="Heuer A."/>
            <person name="Rast P."/>
            <person name="Oberbeckmann S."/>
            <person name="Bunk B."/>
            <person name="Jeske O."/>
            <person name="Meyerdierks A."/>
            <person name="Storesund J.E."/>
            <person name="Kallscheuer N."/>
            <person name="Luecker S."/>
            <person name="Lage O.M."/>
            <person name="Pohl T."/>
            <person name="Merkel B.J."/>
            <person name="Hornburger P."/>
            <person name="Mueller R.-W."/>
            <person name="Bruemmer F."/>
            <person name="Labrenz M."/>
            <person name="Spormann A.M."/>
            <person name="Op den Camp H."/>
            <person name="Overmann J."/>
            <person name="Amann R."/>
            <person name="Jetten M.S.M."/>
            <person name="Mascher T."/>
            <person name="Medema M.H."/>
            <person name="Devos D.P."/>
            <person name="Kaster A.-K."/>
            <person name="Ovreas L."/>
            <person name="Rohde M."/>
            <person name="Galperin M.Y."/>
            <person name="Jogler C."/>
        </authorList>
    </citation>
    <scope>NUCLEOTIDE SEQUENCE [LARGE SCALE GENOMIC DNA]</scope>
    <source>
        <strain evidence="2 3">Pr1d</strain>
    </source>
</reference>
<evidence type="ECO:0008006" key="4">
    <source>
        <dbReference type="Google" id="ProtNLM"/>
    </source>
</evidence>
<accession>A0A5B9QMG1</accession>
<keyword evidence="1" id="KW-0732">Signal</keyword>
<dbReference type="AlphaFoldDB" id="A0A5B9QMG1"/>
<evidence type="ECO:0000256" key="1">
    <source>
        <dbReference type="SAM" id="SignalP"/>
    </source>
</evidence>
<dbReference type="KEGG" id="bgok:Pr1d_26070"/>
<dbReference type="EMBL" id="CP042913">
    <property type="protein sequence ID" value="QEG35311.1"/>
    <property type="molecule type" value="Genomic_DNA"/>
</dbReference>
<feature type="signal peptide" evidence="1">
    <location>
        <begin position="1"/>
        <end position="27"/>
    </location>
</feature>
<keyword evidence="3" id="KW-1185">Reference proteome</keyword>